<dbReference type="GeneTree" id="ENSGT01150000290530"/>
<accession>A0A8C8UIW3</accession>
<dbReference type="Ensembl" id="ENSPEMT00000041158.1">
    <property type="protein sequence ID" value="ENSPEMP00000029967.1"/>
    <property type="gene ID" value="ENSPEMG00000030855.1"/>
</dbReference>
<reference evidence="1 2" key="1">
    <citation type="submission" date="2018-10" db="EMBL/GenBank/DDBJ databases">
        <title>Improved assembly of the deer mouse Peromyscus maniculatus genome.</title>
        <authorList>
            <person name="Lassance J.-M."/>
            <person name="Hoekstra H.E."/>
        </authorList>
    </citation>
    <scope>NUCLEOTIDE SEQUENCE [LARGE SCALE GENOMIC DNA]</scope>
</reference>
<organism evidence="1 2">
    <name type="scientific">Peromyscus maniculatus bairdii</name>
    <name type="common">Prairie deer mouse</name>
    <dbReference type="NCBI Taxonomy" id="230844"/>
    <lineage>
        <taxon>Eukaryota</taxon>
        <taxon>Metazoa</taxon>
        <taxon>Chordata</taxon>
        <taxon>Craniata</taxon>
        <taxon>Vertebrata</taxon>
        <taxon>Euteleostomi</taxon>
        <taxon>Mammalia</taxon>
        <taxon>Eutheria</taxon>
        <taxon>Euarchontoglires</taxon>
        <taxon>Glires</taxon>
        <taxon>Rodentia</taxon>
        <taxon>Myomorpha</taxon>
        <taxon>Muroidea</taxon>
        <taxon>Cricetidae</taxon>
        <taxon>Neotominae</taxon>
        <taxon>Peromyscus</taxon>
    </lineage>
</organism>
<evidence type="ECO:0000313" key="2">
    <source>
        <dbReference type="Proteomes" id="UP000694547"/>
    </source>
</evidence>
<keyword evidence="2" id="KW-1185">Reference proteome</keyword>
<reference evidence="1" key="3">
    <citation type="submission" date="2025-09" db="UniProtKB">
        <authorList>
            <consortium name="Ensembl"/>
        </authorList>
    </citation>
    <scope>IDENTIFICATION</scope>
</reference>
<name>A0A8C8UIW3_PERMB</name>
<proteinExistence type="predicted"/>
<reference evidence="1" key="2">
    <citation type="submission" date="2025-08" db="UniProtKB">
        <authorList>
            <consortium name="Ensembl"/>
        </authorList>
    </citation>
    <scope>IDENTIFICATION</scope>
</reference>
<dbReference type="AlphaFoldDB" id="A0A8C8UIW3"/>
<protein>
    <submittedName>
        <fullName evidence="1">Uncharacterized protein</fullName>
    </submittedName>
</protein>
<dbReference type="Proteomes" id="UP000694547">
    <property type="component" value="Chromosome 9"/>
</dbReference>
<evidence type="ECO:0000313" key="1">
    <source>
        <dbReference type="Ensembl" id="ENSPEMP00000029967.1"/>
    </source>
</evidence>
<sequence>MVDSITPPPSSAVSTVMGLCCQNCPSDNENHWKCEWIQTQKSPDQSFELETSRHRKVLTEILSFWPAILHTHTHQP</sequence>